<accession>A0A7R9UB03</accession>
<sequence length="188" mass="20672">MDSGSVPTLILIALEEVGNAVEENPSQILDGTFVTESTIRNRIAMDVIQAVVREVSIEADAKEAILETIDTIFLAKEVDVLHAVKERRWSVLLAAALRQLWEDARCCCPKRRAESKKRSVEAEADSGLLLNFAKSCREGLSKVLYQPRRGNSFESASQGCAMYMAWAAARATTFFVPKTLRAIPRGGA</sequence>
<name>A0A7R9UB03_9STRA</name>
<evidence type="ECO:0000313" key="1">
    <source>
        <dbReference type="EMBL" id="CAD8258742.1"/>
    </source>
</evidence>
<reference evidence="1" key="1">
    <citation type="submission" date="2021-01" db="EMBL/GenBank/DDBJ databases">
        <authorList>
            <person name="Corre E."/>
            <person name="Pelletier E."/>
            <person name="Niang G."/>
            <person name="Scheremetjew M."/>
            <person name="Finn R."/>
            <person name="Kale V."/>
            <person name="Holt S."/>
            <person name="Cochrane G."/>
            <person name="Meng A."/>
            <person name="Brown T."/>
            <person name="Cohen L."/>
        </authorList>
    </citation>
    <scope>NUCLEOTIDE SEQUENCE</scope>
    <source>
        <strain evidence="1">CCMP2078</strain>
    </source>
</reference>
<protein>
    <submittedName>
        <fullName evidence="1">Uncharacterized protein</fullName>
    </submittedName>
</protein>
<organism evidence="1">
    <name type="scientific">Pinguiococcus pyrenoidosus</name>
    <dbReference type="NCBI Taxonomy" id="172671"/>
    <lineage>
        <taxon>Eukaryota</taxon>
        <taxon>Sar</taxon>
        <taxon>Stramenopiles</taxon>
        <taxon>Ochrophyta</taxon>
        <taxon>Pinguiophyceae</taxon>
        <taxon>Pinguiochrysidales</taxon>
        <taxon>Pinguiochrysidaceae</taxon>
        <taxon>Pinguiococcus</taxon>
    </lineage>
</organism>
<proteinExistence type="predicted"/>
<gene>
    <name evidence="1" type="ORF">PPYR1160_LOCUS8243</name>
</gene>
<dbReference type="EMBL" id="HBEA01010765">
    <property type="protein sequence ID" value="CAD8258742.1"/>
    <property type="molecule type" value="Transcribed_RNA"/>
</dbReference>
<dbReference type="AlphaFoldDB" id="A0A7R9UB03"/>